<organism evidence="1 2">
    <name type="scientific">Escallonia herrerae</name>
    <dbReference type="NCBI Taxonomy" id="1293975"/>
    <lineage>
        <taxon>Eukaryota</taxon>
        <taxon>Viridiplantae</taxon>
        <taxon>Streptophyta</taxon>
        <taxon>Embryophyta</taxon>
        <taxon>Tracheophyta</taxon>
        <taxon>Spermatophyta</taxon>
        <taxon>Magnoliopsida</taxon>
        <taxon>eudicotyledons</taxon>
        <taxon>Gunneridae</taxon>
        <taxon>Pentapetalae</taxon>
        <taxon>asterids</taxon>
        <taxon>campanulids</taxon>
        <taxon>Escalloniales</taxon>
        <taxon>Escalloniaceae</taxon>
        <taxon>Escallonia</taxon>
    </lineage>
</organism>
<dbReference type="AlphaFoldDB" id="A0AA88VED1"/>
<evidence type="ECO:0000313" key="2">
    <source>
        <dbReference type="Proteomes" id="UP001188597"/>
    </source>
</evidence>
<name>A0AA88VED1_9ASTE</name>
<protein>
    <submittedName>
        <fullName evidence="1">Uncharacterized protein</fullName>
    </submittedName>
</protein>
<dbReference type="PANTHER" id="PTHR10634:SF104">
    <property type="entry name" value="ZINC FINGER A20 AND AN1 DOMAIN-CONTAINING STRESS-ASSOCIATED PROTEIN 2"/>
    <property type="match status" value="1"/>
</dbReference>
<dbReference type="Gene3D" id="4.10.1110.10">
    <property type="entry name" value="AN1-like Zinc finger"/>
    <property type="match status" value="1"/>
</dbReference>
<gene>
    <name evidence="1" type="ORF">RJ639_017084</name>
</gene>
<dbReference type="InterPro" id="IPR050652">
    <property type="entry name" value="AN1_A20_ZnFinger"/>
</dbReference>
<dbReference type="PANTHER" id="PTHR10634">
    <property type="entry name" value="AN1-TYPE ZINC FINGER PROTEIN"/>
    <property type="match status" value="1"/>
</dbReference>
<reference evidence="1" key="1">
    <citation type="submission" date="2022-12" db="EMBL/GenBank/DDBJ databases">
        <title>Draft genome assemblies for two species of Escallonia (Escalloniales).</title>
        <authorList>
            <person name="Chanderbali A."/>
            <person name="Dervinis C."/>
            <person name="Anghel I."/>
            <person name="Soltis D."/>
            <person name="Soltis P."/>
            <person name="Zapata F."/>
        </authorList>
    </citation>
    <scope>NUCLEOTIDE SEQUENCE</scope>
    <source>
        <strain evidence="1">UCBG64.0493</strain>
        <tissue evidence="1">Leaf</tissue>
    </source>
</reference>
<dbReference type="InterPro" id="IPR035896">
    <property type="entry name" value="AN1-like_Znf"/>
</dbReference>
<evidence type="ECO:0000313" key="1">
    <source>
        <dbReference type="EMBL" id="KAK3007197.1"/>
    </source>
</evidence>
<sequence length="147" mass="16057">MASNNVGYLIEMTDESSIQKEHAKVAATSIESILKGSSNVGAKGSDVAATVDVCLVHQASGFVNNNILCENIFSSVHRYSDKHGCTFDYRATARDAIARAKLVVKAQKSTKSRVVFDCRFMDPKAIVLFSSIHECSCWLELLLGLRV</sequence>
<keyword evidence="2" id="KW-1185">Reference proteome</keyword>
<dbReference type="EMBL" id="JAVXUP010001895">
    <property type="protein sequence ID" value="KAK3007197.1"/>
    <property type="molecule type" value="Genomic_DNA"/>
</dbReference>
<dbReference type="Proteomes" id="UP001188597">
    <property type="component" value="Unassembled WGS sequence"/>
</dbReference>
<comment type="caution">
    <text evidence="1">The sequence shown here is derived from an EMBL/GenBank/DDBJ whole genome shotgun (WGS) entry which is preliminary data.</text>
</comment>
<accession>A0AA88VED1</accession>
<dbReference type="SUPFAM" id="SSF118310">
    <property type="entry name" value="AN1-like Zinc finger"/>
    <property type="match status" value="1"/>
</dbReference>
<proteinExistence type="predicted"/>